<dbReference type="Pfam" id="PF01738">
    <property type="entry name" value="DLH"/>
    <property type="match status" value="1"/>
</dbReference>
<dbReference type="InterPro" id="IPR002925">
    <property type="entry name" value="Dienelactn_hydro"/>
</dbReference>
<sequence>MDDLSGIDGAPAPRKTAKDFPQELLELYDFYAHGRIDRREFLDRAAKFAVGGVTALALLRQLSPDYALARQVAPDDPAIETSRITYDSPNGHGTVNAYLVRPAGSTGKLPAVLVIHENRGLNPYIEDVARRMAKAGFMALAPDGLTSVGGYPGDDDRGRELQRTVDATKLLNDFFAGFEHLVARDDSTGKVGAVGFCYGGGVVNALAVAYPELGAGVPFYGRQAPLDGVSSIEAPLQLHYAGLDERINTGWPAYEAALQQHGKSYEVHFYPGANHGFHNDTTPRYDETAAKLAEERTIAFFRKHLI</sequence>
<name>A0A285R8S8_9HYPH</name>
<dbReference type="OrthoDB" id="9771666at2"/>
<dbReference type="PANTHER" id="PTHR46623:SF6">
    <property type="entry name" value="ALPHA_BETA-HYDROLASES SUPERFAMILY PROTEIN"/>
    <property type="match status" value="1"/>
</dbReference>
<dbReference type="GO" id="GO:0016787">
    <property type="term" value="F:hydrolase activity"/>
    <property type="evidence" value="ECO:0007669"/>
    <property type="project" value="InterPro"/>
</dbReference>
<dbReference type="RefSeq" id="WP_097173773.1">
    <property type="nucleotide sequence ID" value="NZ_OBML01000001.1"/>
</dbReference>
<dbReference type="NCBIfam" id="NF041440">
    <property type="entry name" value="hydrolase_YghX"/>
    <property type="match status" value="1"/>
</dbReference>
<dbReference type="InterPro" id="IPR048094">
    <property type="entry name" value="YghX_hydrolase-like"/>
</dbReference>
<evidence type="ECO:0000313" key="3">
    <source>
        <dbReference type="EMBL" id="SOB90513.1"/>
    </source>
</evidence>
<keyword evidence="4" id="KW-1185">Reference proteome</keyword>
<protein>
    <submittedName>
        <fullName evidence="3">Carboxymethylenebutenolidase</fullName>
    </submittedName>
</protein>
<dbReference type="InterPro" id="IPR006311">
    <property type="entry name" value="TAT_signal"/>
</dbReference>
<dbReference type="SUPFAM" id="SSF53474">
    <property type="entry name" value="alpha/beta-Hydrolases"/>
    <property type="match status" value="1"/>
</dbReference>
<evidence type="ECO:0000259" key="2">
    <source>
        <dbReference type="Pfam" id="PF23678"/>
    </source>
</evidence>
<reference evidence="3 4" key="1">
    <citation type="submission" date="2017-08" db="EMBL/GenBank/DDBJ databases">
        <authorList>
            <person name="de Groot N.N."/>
        </authorList>
    </citation>
    <scope>NUCLEOTIDE SEQUENCE [LARGE SCALE GENOMIC DNA]</scope>
    <source>
        <strain evidence="3 4">USBA 352</strain>
    </source>
</reference>
<evidence type="ECO:0000259" key="1">
    <source>
        <dbReference type="Pfam" id="PF01738"/>
    </source>
</evidence>
<dbReference type="Gene3D" id="3.40.50.1820">
    <property type="entry name" value="alpha/beta hydrolase"/>
    <property type="match status" value="1"/>
</dbReference>
<dbReference type="InterPro" id="IPR051049">
    <property type="entry name" value="Dienelactone_hydrolase-like"/>
</dbReference>
<dbReference type="EMBL" id="OBML01000001">
    <property type="protein sequence ID" value="SOB90513.1"/>
    <property type="molecule type" value="Genomic_DNA"/>
</dbReference>
<organism evidence="3 4">
    <name type="scientific">Stappia indica</name>
    <dbReference type="NCBI Taxonomy" id="538381"/>
    <lineage>
        <taxon>Bacteria</taxon>
        <taxon>Pseudomonadati</taxon>
        <taxon>Pseudomonadota</taxon>
        <taxon>Alphaproteobacteria</taxon>
        <taxon>Hyphomicrobiales</taxon>
        <taxon>Stappiaceae</taxon>
        <taxon>Stappia</taxon>
    </lineage>
</organism>
<dbReference type="PANTHER" id="PTHR46623">
    <property type="entry name" value="CARBOXYMETHYLENEBUTENOLIDASE-RELATED"/>
    <property type="match status" value="1"/>
</dbReference>
<dbReference type="InterPro" id="IPR057802">
    <property type="entry name" value="YqhI_dom"/>
</dbReference>
<proteinExistence type="predicted"/>
<accession>A0A285R8S8</accession>
<gene>
    <name evidence="3" type="ORF">SAMN05421512_101459</name>
</gene>
<dbReference type="PROSITE" id="PS51318">
    <property type="entry name" value="TAT"/>
    <property type="match status" value="1"/>
</dbReference>
<dbReference type="Pfam" id="PF23678">
    <property type="entry name" value="YqhI"/>
    <property type="match status" value="1"/>
</dbReference>
<dbReference type="AlphaFoldDB" id="A0A285R8S8"/>
<evidence type="ECO:0000313" key="4">
    <source>
        <dbReference type="Proteomes" id="UP000219331"/>
    </source>
</evidence>
<feature type="domain" description="Dienelactone hydrolase" evidence="1">
    <location>
        <begin position="96"/>
        <end position="304"/>
    </location>
</feature>
<feature type="domain" description="YqhI" evidence="2">
    <location>
        <begin position="13"/>
        <end position="47"/>
    </location>
</feature>
<dbReference type="Proteomes" id="UP000219331">
    <property type="component" value="Unassembled WGS sequence"/>
</dbReference>
<dbReference type="InterPro" id="IPR029058">
    <property type="entry name" value="AB_hydrolase_fold"/>
</dbReference>